<evidence type="ECO:0000313" key="2">
    <source>
        <dbReference type="EMBL" id="KAH3716416.1"/>
    </source>
</evidence>
<dbReference type="EMBL" id="JAIWYP010000013">
    <property type="protein sequence ID" value="KAH3716416.1"/>
    <property type="molecule type" value="Genomic_DNA"/>
</dbReference>
<protein>
    <submittedName>
        <fullName evidence="2">Uncharacterized protein</fullName>
    </submittedName>
</protein>
<evidence type="ECO:0000313" key="3">
    <source>
        <dbReference type="Proteomes" id="UP000828390"/>
    </source>
</evidence>
<comment type="caution">
    <text evidence="2">The sequence shown here is derived from an EMBL/GenBank/DDBJ whole genome shotgun (WGS) entry which is preliminary data.</text>
</comment>
<reference evidence="2" key="1">
    <citation type="journal article" date="2019" name="bioRxiv">
        <title>The Genome of the Zebra Mussel, Dreissena polymorpha: A Resource for Invasive Species Research.</title>
        <authorList>
            <person name="McCartney M.A."/>
            <person name="Auch B."/>
            <person name="Kono T."/>
            <person name="Mallez S."/>
            <person name="Zhang Y."/>
            <person name="Obille A."/>
            <person name="Becker A."/>
            <person name="Abrahante J.E."/>
            <person name="Garbe J."/>
            <person name="Badalamenti J.P."/>
            <person name="Herman A."/>
            <person name="Mangelson H."/>
            <person name="Liachko I."/>
            <person name="Sullivan S."/>
            <person name="Sone E.D."/>
            <person name="Koren S."/>
            <person name="Silverstein K.A.T."/>
            <person name="Beckman K.B."/>
            <person name="Gohl D.M."/>
        </authorList>
    </citation>
    <scope>NUCLEOTIDE SEQUENCE</scope>
    <source>
        <strain evidence="2">Duluth1</strain>
        <tissue evidence="2">Whole animal</tissue>
    </source>
</reference>
<dbReference type="Proteomes" id="UP000828390">
    <property type="component" value="Unassembled WGS sequence"/>
</dbReference>
<dbReference type="AlphaFoldDB" id="A0A9D4C3E9"/>
<feature type="compositionally biased region" description="Polar residues" evidence="1">
    <location>
        <begin position="1"/>
        <end position="10"/>
    </location>
</feature>
<sequence length="72" mass="7793">MQPGNQTDQMMSGIGGQPNWKVPDLRRQRLATTARDCGVRFTASSPVAVRNLIVSLLVAEAVCASHDERVQG</sequence>
<evidence type="ECO:0000256" key="1">
    <source>
        <dbReference type="SAM" id="MobiDB-lite"/>
    </source>
</evidence>
<keyword evidence="3" id="KW-1185">Reference proteome</keyword>
<gene>
    <name evidence="2" type="ORF">DPMN_059139</name>
</gene>
<reference evidence="2" key="2">
    <citation type="submission" date="2020-11" db="EMBL/GenBank/DDBJ databases">
        <authorList>
            <person name="McCartney M.A."/>
            <person name="Auch B."/>
            <person name="Kono T."/>
            <person name="Mallez S."/>
            <person name="Becker A."/>
            <person name="Gohl D.M."/>
            <person name="Silverstein K.A.T."/>
            <person name="Koren S."/>
            <person name="Bechman K.B."/>
            <person name="Herman A."/>
            <person name="Abrahante J.E."/>
            <person name="Garbe J."/>
        </authorList>
    </citation>
    <scope>NUCLEOTIDE SEQUENCE</scope>
    <source>
        <strain evidence="2">Duluth1</strain>
        <tissue evidence="2">Whole animal</tissue>
    </source>
</reference>
<feature type="region of interest" description="Disordered" evidence="1">
    <location>
        <begin position="1"/>
        <end position="22"/>
    </location>
</feature>
<name>A0A9D4C3E9_DREPO</name>
<accession>A0A9D4C3E9</accession>
<proteinExistence type="predicted"/>
<organism evidence="2 3">
    <name type="scientific">Dreissena polymorpha</name>
    <name type="common">Zebra mussel</name>
    <name type="synonym">Mytilus polymorpha</name>
    <dbReference type="NCBI Taxonomy" id="45954"/>
    <lineage>
        <taxon>Eukaryota</taxon>
        <taxon>Metazoa</taxon>
        <taxon>Spiralia</taxon>
        <taxon>Lophotrochozoa</taxon>
        <taxon>Mollusca</taxon>
        <taxon>Bivalvia</taxon>
        <taxon>Autobranchia</taxon>
        <taxon>Heteroconchia</taxon>
        <taxon>Euheterodonta</taxon>
        <taxon>Imparidentia</taxon>
        <taxon>Neoheterodontei</taxon>
        <taxon>Myida</taxon>
        <taxon>Dreissenoidea</taxon>
        <taxon>Dreissenidae</taxon>
        <taxon>Dreissena</taxon>
    </lineage>
</organism>